<dbReference type="EMBL" id="MU001886">
    <property type="protein sequence ID" value="KAF2794586.1"/>
    <property type="molecule type" value="Genomic_DNA"/>
</dbReference>
<evidence type="ECO:0000313" key="2">
    <source>
        <dbReference type="Proteomes" id="UP000799757"/>
    </source>
</evidence>
<sequence>MSANLKPVEKEDIITISELLSGAPTQDVQWTQGAKIRSVMYYTLTFSVRTEVATGAAPGPGDESEGLLFVQSDEYILQRIRNAAIKDQPSNFVVTEEFQYGQMDKSGKGRWLVYHNEELNMLQRRFFSKRNWTEDSRLQEIAKKFKLDGELGSLKWELDLAIPLQKF</sequence>
<evidence type="ECO:0000313" key="1">
    <source>
        <dbReference type="EMBL" id="KAF2794586.1"/>
    </source>
</evidence>
<accession>A0A6A6XDP7</accession>
<protein>
    <submittedName>
        <fullName evidence="1">Uncharacterized protein</fullName>
    </submittedName>
</protein>
<dbReference type="Proteomes" id="UP000799757">
    <property type="component" value="Unassembled WGS sequence"/>
</dbReference>
<organism evidence="1 2">
    <name type="scientific">Melanomma pulvis-pyrius CBS 109.77</name>
    <dbReference type="NCBI Taxonomy" id="1314802"/>
    <lineage>
        <taxon>Eukaryota</taxon>
        <taxon>Fungi</taxon>
        <taxon>Dikarya</taxon>
        <taxon>Ascomycota</taxon>
        <taxon>Pezizomycotina</taxon>
        <taxon>Dothideomycetes</taxon>
        <taxon>Pleosporomycetidae</taxon>
        <taxon>Pleosporales</taxon>
        <taxon>Melanommataceae</taxon>
        <taxon>Melanomma</taxon>
    </lineage>
</organism>
<name>A0A6A6XDP7_9PLEO</name>
<dbReference type="AlphaFoldDB" id="A0A6A6XDP7"/>
<reference evidence="1" key="1">
    <citation type="journal article" date="2020" name="Stud. Mycol.">
        <title>101 Dothideomycetes genomes: a test case for predicting lifestyles and emergence of pathogens.</title>
        <authorList>
            <person name="Haridas S."/>
            <person name="Albert R."/>
            <person name="Binder M."/>
            <person name="Bloem J."/>
            <person name="Labutti K."/>
            <person name="Salamov A."/>
            <person name="Andreopoulos B."/>
            <person name="Baker S."/>
            <person name="Barry K."/>
            <person name="Bills G."/>
            <person name="Bluhm B."/>
            <person name="Cannon C."/>
            <person name="Castanera R."/>
            <person name="Culley D."/>
            <person name="Daum C."/>
            <person name="Ezra D."/>
            <person name="Gonzalez J."/>
            <person name="Henrissat B."/>
            <person name="Kuo A."/>
            <person name="Liang C."/>
            <person name="Lipzen A."/>
            <person name="Lutzoni F."/>
            <person name="Magnuson J."/>
            <person name="Mondo S."/>
            <person name="Nolan M."/>
            <person name="Ohm R."/>
            <person name="Pangilinan J."/>
            <person name="Park H.-J."/>
            <person name="Ramirez L."/>
            <person name="Alfaro M."/>
            <person name="Sun H."/>
            <person name="Tritt A."/>
            <person name="Yoshinaga Y."/>
            <person name="Zwiers L.-H."/>
            <person name="Turgeon B."/>
            <person name="Goodwin S."/>
            <person name="Spatafora J."/>
            <person name="Crous P."/>
            <person name="Grigoriev I."/>
        </authorList>
    </citation>
    <scope>NUCLEOTIDE SEQUENCE</scope>
    <source>
        <strain evidence="1">CBS 109.77</strain>
    </source>
</reference>
<proteinExistence type="predicted"/>
<dbReference type="OrthoDB" id="4537670at2759"/>
<gene>
    <name evidence="1" type="ORF">K505DRAFT_360964</name>
</gene>
<keyword evidence="2" id="KW-1185">Reference proteome</keyword>